<dbReference type="RefSeq" id="WP_210119714.1">
    <property type="nucleotide sequence ID" value="NZ_CP054142.1"/>
</dbReference>
<dbReference type="EMBL" id="CP054142">
    <property type="protein sequence ID" value="QTQ12979.1"/>
    <property type="molecule type" value="Genomic_DNA"/>
</dbReference>
<keyword evidence="7" id="KW-1185">Reference proteome</keyword>
<dbReference type="CDD" id="cd16393">
    <property type="entry name" value="SPO0J_N"/>
    <property type="match status" value="1"/>
</dbReference>
<reference evidence="6 7" key="1">
    <citation type="journal article" date="2021" name="Microbiol. Resour. Announc.">
        <title>Complete Genome Sequences of Three Human Oral Treponema parvum Isolates.</title>
        <authorList>
            <person name="Zeng H."/>
            <person name="Watt R.M."/>
        </authorList>
    </citation>
    <scope>NUCLEOTIDE SEQUENCE [LARGE SCALE GENOMIC DNA]</scope>
    <source>
        <strain evidence="6 7">ATCC 700770</strain>
    </source>
</reference>
<keyword evidence="3" id="KW-0238">DNA-binding</keyword>
<name>A0A975F1X7_9SPIR</name>
<dbReference type="KEGG" id="tpav:HRQ91_00085"/>
<organism evidence="6 7">
    <name type="scientific">Treponema parvum</name>
    <dbReference type="NCBI Taxonomy" id="138851"/>
    <lineage>
        <taxon>Bacteria</taxon>
        <taxon>Pseudomonadati</taxon>
        <taxon>Spirochaetota</taxon>
        <taxon>Spirochaetia</taxon>
        <taxon>Spirochaetales</taxon>
        <taxon>Treponemataceae</taxon>
        <taxon>Treponema</taxon>
    </lineage>
</organism>
<feature type="domain" description="ParB-like N-terminal" evidence="5">
    <location>
        <begin position="52"/>
        <end position="142"/>
    </location>
</feature>
<dbReference type="FunFam" id="3.90.1530.30:FF:000001">
    <property type="entry name" value="Chromosome partitioning protein ParB"/>
    <property type="match status" value="1"/>
</dbReference>
<sequence>MAKKKGLGRGIDALMSSGDVPETRTGTEAGGAEFKERLDLPKGVTADKNGTLWIDPTLLKPNPHQPRREFVKEDLQELSDSIRENGVLQPILTEDANDGTFYIIAGERRTRASIIAGLKKVPVLLGKFNEVKKLEIALIENIQREDLNPIDEARAYFKLMELGDLSQEDVAKRVGKNRSTVANSMRLLKLPEDIQSSLISGQISAGHARALLSVENASDQRILFGKIVGNFLSVREAEQLAAEYNGLKKKVLKAEKTEHKDPDLSAIEQKFIEALGTKVVIKGDLKAGSIRIDYFSKDDLDRLYSLFTIGERR</sequence>
<dbReference type="PANTHER" id="PTHR33375">
    <property type="entry name" value="CHROMOSOME-PARTITIONING PROTEIN PARB-RELATED"/>
    <property type="match status" value="1"/>
</dbReference>
<dbReference type="InterPro" id="IPR036086">
    <property type="entry name" value="ParB/Sulfiredoxin_sf"/>
</dbReference>
<dbReference type="Pfam" id="PF17762">
    <property type="entry name" value="HTH_ParB"/>
    <property type="match status" value="1"/>
</dbReference>
<accession>A0A975F1X7</accession>
<dbReference type="InterPro" id="IPR050336">
    <property type="entry name" value="Chromosome_partition/occlusion"/>
</dbReference>
<evidence type="ECO:0000313" key="7">
    <source>
        <dbReference type="Proteomes" id="UP000671908"/>
    </source>
</evidence>
<evidence type="ECO:0000256" key="1">
    <source>
        <dbReference type="ARBA" id="ARBA00006295"/>
    </source>
</evidence>
<dbReference type="FunFam" id="1.10.10.2830:FF:000001">
    <property type="entry name" value="Chromosome partitioning protein ParB"/>
    <property type="match status" value="1"/>
</dbReference>
<evidence type="ECO:0000256" key="3">
    <source>
        <dbReference type="ARBA" id="ARBA00023125"/>
    </source>
</evidence>
<proteinExistence type="inferred from homology"/>
<gene>
    <name evidence="6" type="ORF">HRQ91_00085</name>
</gene>
<evidence type="ECO:0000256" key="4">
    <source>
        <dbReference type="SAM" id="MobiDB-lite"/>
    </source>
</evidence>
<evidence type="ECO:0000259" key="5">
    <source>
        <dbReference type="SMART" id="SM00470"/>
    </source>
</evidence>
<dbReference type="PANTHER" id="PTHR33375:SF1">
    <property type="entry name" value="CHROMOSOME-PARTITIONING PROTEIN PARB-RELATED"/>
    <property type="match status" value="1"/>
</dbReference>
<comment type="similarity">
    <text evidence="1">Belongs to the ParB family.</text>
</comment>
<dbReference type="InterPro" id="IPR041468">
    <property type="entry name" value="HTH_ParB/Spo0J"/>
</dbReference>
<dbReference type="Gene3D" id="1.10.10.2830">
    <property type="match status" value="1"/>
</dbReference>
<keyword evidence="2" id="KW-0159">Chromosome partition</keyword>
<dbReference type="InterPro" id="IPR003115">
    <property type="entry name" value="ParB_N"/>
</dbReference>
<protein>
    <submittedName>
        <fullName evidence="6">ParB/RepB/Spo0J family partition protein</fullName>
    </submittedName>
</protein>
<dbReference type="GO" id="GO:0045881">
    <property type="term" value="P:positive regulation of sporulation resulting in formation of a cellular spore"/>
    <property type="evidence" value="ECO:0007669"/>
    <property type="project" value="TreeGrafter"/>
</dbReference>
<dbReference type="Pfam" id="PF02195">
    <property type="entry name" value="ParB_N"/>
    <property type="match status" value="1"/>
</dbReference>
<dbReference type="SUPFAM" id="SSF109709">
    <property type="entry name" value="KorB DNA-binding domain-like"/>
    <property type="match status" value="1"/>
</dbReference>
<dbReference type="GO" id="GO:0003677">
    <property type="term" value="F:DNA binding"/>
    <property type="evidence" value="ECO:0007669"/>
    <property type="project" value="UniProtKB-KW"/>
</dbReference>
<dbReference type="GO" id="GO:0005694">
    <property type="term" value="C:chromosome"/>
    <property type="evidence" value="ECO:0007669"/>
    <property type="project" value="TreeGrafter"/>
</dbReference>
<dbReference type="SMART" id="SM00470">
    <property type="entry name" value="ParB"/>
    <property type="match status" value="1"/>
</dbReference>
<dbReference type="Gene3D" id="3.90.1530.30">
    <property type="match status" value="1"/>
</dbReference>
<evidence type="ECO:0000256" key="2">
    <source>
        <dbReference type="ARBA" id="ARBA00022829"/>
    </source>
</evidence>
<dbReference type="SUPFAM" id="SSF110849">
    <property type="entry name" value="ParB/Sulfiredoxin"/>
    <property type="match status" value="1"/>
</dbReference>
<dbReference type="InterPro" id="IPR004437">
    <property type="entry name" value="ParB/RepB/Spo0J"/>
</dbReference>
<evidence type="ECO:0000313" key="6">
    <source>
        <dbReference type="EMBL" id="QTQ12979.1"/>
    </source>
</evidence>
<dbReference type="Pfam" id="PF23552">
    <property type="entry name" value="ParB_C"/>
    <property type="match status" value="1"/>
</dbReference>
<dbReference type="Proteomes" id="UP000671908">
    <property type="component" value="Chromosome"/>
</dbReference>
<dbReference type="AlphaFoldDB" id="A0A975F1X7"/>
<feature type="region of interest" description="Disordered" evidence="4">
    <location>
        <begin position="1"/>
        <end position="32"/>
    </location>
</feature>
<dbReference type="InterPro" id="IPR057240">
    <property type="entry name" value="ParB_dimer_C"/>
</dbReference>
<dbReference type="GO" id="GO:0007059">
    <property type="term" value="P:chromosome segregation"/>
    <property type="evidence" value="ECO:0007669"/>
    <property type="project" value="UniProtKB-KW"/>
</dbReference>
<dbReference type="NCBIfam" id="TIGR00180">
    <property type="entry name" value="parB_part"/>
    <property type="match status" value="1"/>
</dbReference>